<accession>A0A420FK88</accession>
<dbReference type="Gene3D" id="3.30.1340.30">
    <property type="match status" value="1"/>
</dbReference>
<evidence type="ECO:0000313" key="4">
    <source>
        <dbReference type="Proteomes" id="UP000283709"/>
    </source>
</evidence>
<protein>
    <recommendedName>
        <fullName evidence="2">BON domain-containing protein</fullName>
    </recommendedName>
</protein>
<dbReference type="InterPro" id="IPR007055">
    <property type="entry name" value="BON_dom"/>
</dbReference>
<dbReference type="PANTHER" id="PTHR34606:SF15">
    <property type="entry name" value="BON DOMAIN-CONTAINING PROTEIN"/>
    <property type="match status" value="1"/>
</dbReference>
<keyword evidence="1" id="KW-0732">Signal</keyword>
<proteinExistence type="predicted"/>
<dbReference type="InterPro" id="IPR051686">
    <property type="entry name" value="Lipoprotein_DolP"/>
</dbReference>
<dbReference type="InterPro" id="IPR014004">
    <property type="entry name" value="Transpt-assoc_nodulatn_dom_bac"/>
</dbReference>
<dbReference type="SMART" id="SM00749">
    <property type="entry name" value="BON"/>
    <property type="match status" value="1"/>
</dbReference>
<comment type="caution">
    <text evidence="3">The sequence shown here is derived from an EMBL/GenBank/DDBJ whole genome shotgun (WGS) entry which is preliminary data.</text>
</comment>
<feature type="chain" id="PRO_5019034069" description="BON domain-containing protein" evidence="1">
    <location>
        <begin position="25"/>
        <end position="125"/>
    </location>
</feature>
<dbReference type="Proteomes" id="UP000283709">
    <property type="component" value="Unassembled WGS sequence"/>
</dbReference>
<dbReference type="OrthoDB" id="9108761at2"/>
<evidence type="ECO:0000256" key="1">
    <source>
        <dbReference type="SAM" id="SignalP"/>
    </source>
</evidence>
<dbReference type="EMBL" id="MCAS01000056">
    <property type="protein sequence ID" value="RKF33355.1"/>
    <property type="molecule type" value="Genomic_DNA"/>
</dbReference>
<organism evidence="3 4">
    <name type="scientific">Paraburkholderia fungorum</name>
    <dbReference type="NCBI Taxonomy" id="134537"/>
    <lineage>
        <taxon>Bacteria</taxon>
        <taxon>Pseudomonadati</taxon>
        <taxon>Pseudomonadota</taxon>
        <taxon>Betaproteobacteria</taxon>
        <taxon>Burkholderiales</taxon>
        <taxon>Burkholderiaceae</taxon>
        <taxon>Paraburkholderia</taxon>
    </lineage>
</organism>
<gene>
    <name evidence="3" type="ORF">BCY88_09835</name>
</gene>
<dbReference type="Pfam" id="PF04972">
    <property type="entry name" value="BON"/>
    <property type="match status" value="1"/>
</dbReference>
<feature type="signal peptide" evidence="1">
    <location>
        <begin position="1"/>
        <end position="24"/>
    </location>
</feature>
<dbReference type="PANTHER" id="PTHR34606">
    <property type="entry name" value="BON DOMAIN-CONTAINING PROTEIN"/>
    <property type="match status" value="1"/>
</dbReference>
<dbReference type="PROSITE" id="PS50914">
    <property type="entry name" value="BON"/>
    <property type="match status" value="1"/>
</dbReference>
<reference evidence="3 4" key="1">
    <citation type="submission" date="2016-07" db="EMBL/GenBank/DDBJ databases">
        <title>Genome analysis of Burkholderia fungorum ES3-20.</title>
        <authorList>
            <person name="Xu D."/>
            <person name="Yao R."/>
            <person name="Zheng S."/>
        </authorList>
    </citation>
    <scope>NUCLEOTIDE SEQUENCE [LARGE SCALE GENOMIC DNA]</scope>
    <source>
        <strain evidence="3 4">ES3-20</strain>
    </source>
</reference>
<sequence>MNLLNLIKIPPAVALAIAALAAYAQPVSNATSNASMRTPDVGASAPSAKAARAANRTLSKQVLKALAHTSHLDPSGIFVKASDGNVTLSGTVTDMAQIPLAVETARRVGGVKSVRDTLRLQDQSY</sequence>
<evidence type="ECO:0000313" key="3">
    <source>
        <dbReference type="EMBL" id="RKF33355.1"/>
    </source>
</evidence>
<feature type="domain" description="BON" evidence="2">
    <location>
        <begin position="54"/>
        <end position="122"/>
    </location>
</feature>
<dbReference type="AlphaFoldDB" id="A0A420FK88"/>
<evidence type="ECO:0000259" key="2">
    <source>
        <dbReference type="PROSITE" id="PS50914"/>
    </source>
</evidence>
<name>A0A420FK88_9BURK</name>
<dbReference type="RefSeq" id="WP_120348472.1">
    <property type="nucleotide sequence ID" value="NZ_MCAS01000056.1"/>
</dbReference>